<dbReference type="InterPro" id="IPR016035">
    <property type="entry name" value="Acyl_Trfase/lysoPLipase"/>
</dbReference>
<organism evidence="5 6">
    <name type="scientific">Monosporascus ibericus</name>
    <dbReference type="NCBI Taxonomy" id="155417"/>
    <lineage>
        <taxon>Eukaryota</taxon>
        <taxon>Fungi</taxon>
        <taxon>Dikarya</taxon>
        <taxon>Ascomycota</taxon>
        <taxon>Pezizomycotina</taxon>
        <taxon>Sordariomycetes</taxon>
        <taxon>Xylariomycetidae</taxon>
        <taxon>Xylariales</taxon>
        <taxon>Xylariales incertae sedis</taxon>
        <taxon>Monosporascus</taxon>
    </lineage>
</organism>
<proteinExistence type="predicted"/>
<accession>A0A4V1XC70</accession>
<evidence type="ECO:0000313" key="6">
    <source>
        <dbReference type="Proteomes" id="UP000293360"/>
    </source>
</evidence>
<name>A0A4V1XC70_9PEZI</name>
<dbReference type="SUPFAM" id="SSF55048">
    <property type="entry name" value="Probable ACP-binding domain of malonyl-CoA ACP transacylase"/>
    <property type="match status" value="1"/>
</dbReference>
<evidence type="ECO:0000256" key="1">
    <source>
        <dbReference type="ARBA" id="ARBA00022450"/>
    </source>
</evidence>
<evidence type="ECO:0000259" key="4">
    <source>
        <dbReference type="SMART" id="SM00827"/>
    </source>
</evidence>
<dbReference type="PANTHER" id="PTHR43775">
    <property type="entry name" value="FATTY ACID SYNTHASE"/>
    <property type="match status" value="1"/>
</dbReference>
<dbReference type="AlphaFoldDB" id="A0A4V1XC70"/>
<gene>
    <name evidence="5" type="ORF">DL764_001739</name>
</gene>
<keyword evidence="2" id="KW-0597">Phosphoprotein</keyword>
<evidence type="ECO:0000256" key="3">
    <source>
        <dbReference type="SAM" id="MobiDB-lite"/>
    </source>
</evidence>
<dbReference type="InterPro" id="IPR001227">
    <property type="entry name" value="Ac_transferase_dom_sf"/>
</dbReference>
<evidence type="ECO:0000256" key="2">
    <source>
        <dbReference type="ARBA" id="ARBA00022553"/>
    </source>
</evidence>
<comment type="caution">
    <text evidence="5">The sequence shown here is derived from an EMBL/GenBank/DDBJ whole genome shotgun (WGS) entry which is preliminary data.</text>
</comment>
<dbReference type="InterPro" id="IPR050091">
    <property type="entry name" value="PKS_NRPS_Biosynth_Enz"/>
</dbReference>
<keyword evidence="1" id="KW-0596">Phosphopantetheine</keyword>
<dbReference type="InterPro" id="IPR014043">
    <property type="entry name" value="Acyl_transferase_dom"/>
</dbReference>
<sequence>MQRHIRLHRSRAPVAFHGLRTASDHPTAMQDLLLMEKALATLGRDIAPTWALSGQLMLPKETSQVYKAELSQPLCTAVQVMVVNHLRRWGVQYAAVIGHSSGEIGAAYACGAVTMDEAIICAYLRGRAMNTQKSMMPVRAGGMAAVGLVASYAQKYLVDGVVVGCENSPPSTILSGNEDKLTGVLEAIKQDRPEVFSKSLAVDMAYHSHHMKEIDKSTNCPCTPYSQQKPPGSVPLNRN</sequence>
<keyword evidence="6" id="KW-1185">Reference proteome</keyword>
<dbReference type="InterPro" id="IPR016036">
    <property type="entry name" value="Malonyl_transacylase_ACP-bd"/>
</dbReference>
<dbReference type="OrthoDB" id="4779776at2759"/>
<dbReference type="Gene3D" id="3.40.366.10">
    <property type="entry name" value="Malonyl-Coenzyme A Acyl Carrier Protein, domain 2"/>
    <property type="match status" value="1"/>
</dbReference>
<feature type="domain" description="Malonyl-CoA:ACP transacylase (MAT)" evidence="4">
    <location>
        <begin position="15"/>
        <end position="239"/>
    </location>
</feature>
<dbReference type="Pfam" id="PF00698">
    <property type="entry name" value="Acyl_transf_1"/>
    <property type="match status" value="1"/>
</dbReference>
<dbReference type="SMART" id="SM00827">
    <property type="entry name" value="PKS_AT"/>
    <property type="match status" value="1"/>
</dbReference>
<dbReference type="GO" id="GO:0044550">
    <property type="term" value="P:secondary metabolite biosynthetic process"/>
    <property type="evidence" value="ECO:0007669"/>
    <property type="project" value="TreeGrafter"/>
</dbReference>
<reference evidence="5 6" key="1">
    <citation type="submission" date="2018-06" db="EMBL/GenBank/DDBJ databases">
        <title>Complete Genomes of Monosporascus.</title>
        <authorList>
            <person name="Robinson A.J."/>
            <person name="Natvig D.O."/>
        </authorList>
    </citation>
    <scope>NUCLEOTIDE SEQUENCE [LARGE SCALE GENOMIC DNA]</scope>
    <source>
        <strain evidence="5 6">CBS 110550</strain>
    </source>
</reference>
<feature type="region of interest" description="Disordered" evidence="3">
    <location>
        <begin position="217"/>
        <end position="239"/>
    </location>
</feature>
<evidence type="ECO:0000313" key="5">
    <source>
        <dbReference type="EMBL" id="RYP08719.1"/>
    </source>
</evidence>
<dbReference type="STRING" id="155417.A0A4V1XC70"/>
<dbReference type="EMBL" id="QJNU01000056">
    <property type="protein sequence ID" value="RYP08719.1"/>
    <property type="molecule type" value="Genomic_DNA"/>
</dbReference>
<dbReference type="Proteomes" id="UP000293360">
    <property type="component" value="Unassembled WGS sequence"/>
</dbReference>
<protein>
    <recommendedName>
        <fullName evidence="4">Malonyl-CoA:ACP transacylase (MAT) domain-containing protein</fullName>
    </recommendedName>
</protein>
<dbReference type="SUPFAM" id="SSF52151">
    <property type="entry name" value="FabD/lysophospholipase-like"/>
    <property type="match status" value="1"/>
</dbReference>
<dbReference type="PANTHER" id="PTHR43775:SF37">
    <property type="entry name" value="SI:DKEY-61P9.11"/>
    <property type="match status" value="1"/>
</dbReference>
<dbReference type="GO" id="GO:0006633">
    <property type="term" value="P:fatty acid biosynthetic process"/>
    <property type="evidence" value="ECO:0007669"/>
    <property type="project" value="TreeGrafter"/>
</dbReference>
<dbReference type="GO" id="GO:0004312">
    <property type="term" value="F:fatty acid synthase activity"/>
    <property type="evidence" value="ECO:0007669"/>
    <property type="project" value="TreeGrafter"/>
</dbReference>